<feature type="domain" description="Heterokaryon incompatibility" evidence="1">
    <location>
        <begin position="52"/>
        <end position="199"/>
    </location>
</feature>
<name>A0A1L7XX67_9HELO</name>
<dbReference type="InterPro" id="IPR010730">
    <property type="entry name" value="HET"/>
</dbReference>
<evidence type="ECO:0000259" key="1">
    <source>
        <dbReference type="Pfam" id="PF06985"/>
    </source>
</evidence>
<accession>A0A1L7XX67</accession>
<dbReference type="AlphaFoldDB" id="A0A1L7XX67"/>
<dbReference type="InterPro" id="IPR052895">
    <property type="entry name" value="HetReg/Transcr_Mod"/>
</dbReference>
<proteinExistence type="predicted"/>
<protein>
    <recommendedName>
        <fullName evidence="1">Heterokaryon incompatibility domain-containing protein</fullName>
    </recommendedName>
</protein>
<dbReference type="OrthoDB" id="2157530at2759"/>
<evidence type="ECO:0000313" key="3">
    <source>
        <dbReference type="Proteomes" id="UP000184330"/>
    </source>
</evidence>
<sequence length="625" mass="70520">MPLTSPSSTYTYRPVDAAHQGFRIAILEGSPDFEAPIRCSLVEVSVPVHPDYEAISYVWGDLSNQAYLEVEGETLMVTANLVLALRYIRHETEARYVWADAICIDQSNLEERGQQVQLMKDVYTLCTRDLIWLGESDERSEKGIGTLIQMQRLRMHRRGDTDSFGKKVSRDKIGYQEELSVYHILKTPKIWERVWVMQEISCCPDALILIGHHSMPWDVLSGILDHSGIPDRFHAPMAHGSPDSWLWEIIIGVQVIEHQRGSVKGIHLINSTLVDVLSRFRQTYSTDPRDKIYCLLGLATDGHGIVPDYRKPVGEVYTHIAWQQIQKEQNMDMITQSLWPLGPDAGTADLPSWLPNFSSTASKTPLFAQRDIFAAGPAKFIKSVNVTSSGKLRVYGVFLGKIKTLKKPNFRALGLGTIMGGINPAVAQYTLPPLLSTSSASDIEYPTGGDAFEAYWRTLMADCDLYPARRLSNNDITKYNEIFKCWRRNLALNVKLPNVVDNENQLADERQKEEYRSRCDLQGIQSLSQKLGNWRFAELENDLYSLVPCDGCLRMTGGAAEEGDSVILVDGGKVPLAIRRVPNDNSKVDEERWEVLGTAYVHGYMDNGWRLIDEEVLKWVPITLV</sequence>
<keyword evidence="3" id="KW-1185">Reference proteome</keyword>
<dbReference type="Pfam" id="PF06985">
    <property type="entry name" value="HET"/>
    <property type="match status" value="1"/>
</dbReference>
<reference evidence="2 3" key="1">
    <citation type="submission" date="2016-03" db="EMBL/GenBank/DDBJ databases">
        <authorList>
            <person name="Ploux O."/>
        </authorList>
    </citation>
    <scope>NUCLEOTIDE SEQUENCE [LARGE SCALE GENOMIC DNA]</scope>
    <source>
        <strain evidence="2 3">UAMH 11012</strain>
    </source>
</reference>
<gene>
    <name evidence="2" type="ORF">PAC_19498</name>
</gene>
<dbReference type="PANTHER" id="PTHR24148:SF77">
    <property type="entry name" value="HETEROKARYON INCOMPATIBILITY DOMAIN-CONTAINING PROTEIN"/>
    <property type="match status" value="1"/>
</dbReference>
<dbReference type="PANTHER" id="PTHR24148">
    <property type="entry name" value="ANKYRIN REPEAT DOMAIN-CONTAINING PROTEIN 39 HOMOLOG-RELATED"/>
    <property type="match status" value="1"/>
</dbReference>
<organism evidence="2 3">
    <name type="scientific">Phialocephala subalpina</name>
    <dbReference type="NCBI Taxonomy" id="576137"/>
    <lineage>
        <taxon>Eukaryota</taxon>
        <taxon>Fungi</taxon>
        <taxon>Dikarya</taxon>
        <taxon>Ascomycota</taxon>
        <taxon>Pezizomycotina</taxon>
        <taxon>Leotiomycetes</taxon>
        <taxon>Helotiales</taxon>
        <taxon>Mollisiaceae</taxon>
        <taxon>Phialocephala</taxon>
        <taxon>Phialocephala fortinii species complex</taxon>
    </lineage>
</organism>
<evidence type="ECO:0000313" key="2">
    <source>
        <dbReference type="EMBL" id="CZR69598.1"/>
    </source>
</evidence>
<dbReference type="Proteomes" id="UP000184330">
    <property type="component" value="Unassembled WGS sequence"/>
</dbReference>
<dbReference type="EMBL" id="FJOG01000075">
    <property type="protein sequence ID" value="CZR69598.1"/>
    <property type="molecule type" value="Genomic_DNA"/>
</dbReference>